<gene>
    <name evidence="3" type="ORF">Sradi_0451300</name>
</gene>
<evidence type="ECO:0000256" key="2">
    <source>
        <dbReference type="SAM" id="MobiDB-lite"/>
    </source>
</evidence>
<evidence type="ECO:0000256" key="1">
    <source>
        <dbReference type="ARBA" id="ARBA00022574"/>
    </source>
</evidence>
<evidence type="ECO:0000313" key="3">
    <source>
        <dbReference type="EMBL" id="KAL0437434.1"/>
    </source>
</evidence>
<feature type="region of interest" description="Disordered" evidence="2">
    <location>
        <begin position="654"/>
        <end position="678"/>
    </location>
</feature>
<dbReference type="AlphaFoldDB" id="A0AAW2W6R5"/>
<reference evidence="3" key="2">
    <citation type="journal article" date="2024" name="Plant">
        <title>Genomic evolution and insights into agronomic trait innovations of Sesamum species.</title>
        <authorList>
            <person name="Miao H."/>
            <person name="Wang L."/>
            <person name="Qu L."/>
            <person name="Liu H."/>
            <person name="Sun Y."/>
            <person name="Le M."/>
            <person name="Wang Q."/>
            <person name="Wei S."/>
            <person name="Zheng Y."/>
            <person name="Lin W."/>
            <person name="Duan Y."/>
            <person name="Cao H."/>
            <person name="Xiong S."/>
            <person name="Wang X."/>
            <person name="Wei L."/>
            <person name="Li C."/>
            <person name="Ma Q."/>
            <person name="Ju M."/>
            <person name="Zhao R."/>
            <person name="Li G."/>
            <person name="Mu C."/>
            <person name="Tian Q."/>
            <person name="Mei H."/>
            <person name="Zhang T."/>
            <person name="Gao T."/>
            <person name="Zhang H."/>
        </authorList>
    </citation>
    <scope>NUCLEOTIDE SEQUENCE</scope>
    <source>
        <strain evidence="3">G02</strain>
    </source>
</reference>
<feature type="compositionally biased region" description="Polar residues" evidence="2">
    <location>
        <begin position="230"/>
        <end position="249"/>
    </location>
</feature>
<dbReference type="PANTHER" id="PTHR46108:SF4">
    <property type="entry name" value="BLUE CHEESE"/>
    <property type="match status" value="1"/>
</dbReference>
<comment type="caution">
    <text evidence="3">The sequence shown here is derived from an EMBL/GenBank/DDBJ whole genome shotgun (WGS) entry which is preliminary data.</text>
</comment>
<accession>A0AAW2W6R5</accession>
<organism evidence="3">
    <name type="scientific">Sesamum radiatum</name>
    <name type="common">Black benniseed</name>
    <dbReference type="NCBI Taxonomy" id="300843"/>
    <lineage>
        <taxon>Eukaryota</taxon>
        <taxon>Viridiplantae</taxon>
        <taxon>Streptophyta</taxon>
        <taxon>Embryophyta</taxon>
        <taxon>Tracheophyta</taxon>
        <taxon>Spermatophyta</taxon>
        <taxon>Magnoliopsida</taxon>
        <taxon>eudicotyledons</taxon>
        <taxon>Gunneridae</taxon>
        <taxon>Pentapetalae</taxon>
        <taxon>asterids</taxon>
        <taxon>lamiids</taxon>
        <taxon>Lamiales</taxon>
        <taxon>Pedaliaceae</taxon>
        <taxon>Sesamum</taxon>
    </lineage>
</organism>
<dbReference type="PANTHER" id="PTHR46108">
    <property type="entry name" value="BLUE CHEESE"/>
    <property type="match status" value="1"/>
</dbReference>
<proteinExistence type="predicted"/>
<feature type="region of interest" description="Disordered" evidence="2">
    <location>
        <begin position="224"/>
        <end position="256"/>
    </location>
</feature>
<protein>
    <submittedName>
        <fullName evidence="3">Protein SPIRRIG</fullName>
    </submittedName>
</protein>
<sequence>MLDFHALMPSDGRYGELKFVELLDSVIAMAKSTFDRLCTHLMIAHQTGNLSQVGASIMADLVDGHVDMGELQGEALMHKTYAARLMGGEASAPAAATSVLRFMVDLAKNVSSFFCYNMANEKPEIGNSITQQELDQLMKENVQAVASVDSEAVDQVSTATSGSNDFNFRDTRNTLDHFQKSASHNSLSFTISESPVLTERSSSRIQRTPSSSPVLALTSWLGAPSRSDSKAQSSSTPSVDSFMSVQDMDSPSEFKPATQSQYASNTLFTISPSLILEVDGSGYGGGPCSAGATAVLDFLAEVLSDFVTEQIKAASVLETVLESVPMHADAESVLVFQGLCLTRLMNFVERRLLRDDEENEKRLEKSRWSLNLDALSWMIVDRVYMGAFPQPAGVLKTLEFLLSMLQLANKDGRLEETIPAGKGLLSLGRGNRQLDTYIHALFKNTNRIILFCFLPSFLSTIGEDDLLTRLCLQNEPKKKLSLYSSPEDGGVEILTVLQLLVANRRIIFCPRPSVDVLHGGFDKLLTGNLSVFFEWLHSSESIVNKVLEKGAAVMWAQYIAGSTKFPGDKYGWVVHAESEWQTHLQQLTHERGIFPINKSSMNEEELEWQLCPIEGEREFDNTDNEHHAFDAESDSFLNLSTDKPKNETFNVELYNEPTFKESEDAPDVASPGEDGMMI</sequence>
<reference evidence="3" key="1">
    <citation type="submission" date="2020-06" db="EMBL/GenBank/DDBJ databases">
        <authorList>
            <person name="Li T."/>
            <person name="Hu X."/>
            <person name="Zhang T."/>
            <person name="Song X."/>
            <person name="Zhang H."/>
            <person name="Dai N."/>
            <person name="Sheng W."/>
            <person name="Hou X."/>
            <person name="Wei L."/>
        </authorList>
    </citation>
    <scope>NUCLEOTIDE SEQUENCE</scope>
    <source>
        <strain evidence="3">G02</strain>
        <tissue evidence="3">Leaf</tissue>
    </source>
</reference>
<dbReference type="EMBL" id="JACGWJ010000002">
    <property type="protein sequence ID" value="KAL0437434.1"/>
    <property type="molecule type" value="Genomic_DNA"/>
</dbReference>
<dbReference type="InterPro" id="IPR051944">
    <property type="entry name" value="BEACH_domain_protein"/>
</dbReference>
<name>A0AAW2W6R5_SESRA</name>
<keyword evidence="1" id="KW-0853">WD repeat</keyword>